<gene>
    <name evidence="1" type="ORF">ROA7450_01044</name>
</gene>
<sequence length="213" mass="23920">MLRVKVFLEALTVFASFLVGTGIHSPIKAENNVEELRDLPTPTKKIFRAEHIYVCTNFEELDVNVIEAFVKGAIPNRKLGEITVNGFNSDSSDGPIVRLFISDENPSEEFFSCVTHRSAGPDHTKTQETIRHNIKIVNSDELPVEIPDSPIPTGNIFTASQWIKDSEWPAYVYISQIDSPGRVCDFLISLFGFSSKYRSNQLPCTHNLPSYID</sequence>
<dbReference type="AlphaFoldDB" id="A0A1X6YLZ4"/>
<dbReference type="RefSeq" id="WP_085804568.1">
    <property type="nucleotide sequence ID" value="NZ_FWFX01000002.1"/>
</dbReference>
<name>A0A1X6YLZ4_9RHOB</name>
<organism evidence="1 2">
    <name type="scientific">Roseovarius albus</name>
    <dbReference type="NCBI Taxonomy" id="1247867"/>
    <lineage>
        <taxon>Bacteria</taxon>
        <taxon>Pseudomonadati</taxon>
        <taxon>Pseudomonadota</taxon>
        <taxon>Alphaproteobacteria</taxon>
        <taxon>Rhodobacterales</taxon>
        <taxon>Roseobacteraceae</taxon>
        <taxon>Roseovarius</taxon>
    </lineage>
</organism>
<dbReference type="EMBL" id="FWFX01000002">
    <property type="protein sequence ID" value="SLN25113.1"/>
    <property type="molecule type" value="Genomic_DNA"/>
</dbReference>
<dbReference type="Proteomes" id="UP000193061">
    <property type="component" value="Unassembled WGS sequence"/>
</dbReference>
<accession>A0A1X6YLZ4</accession>
<keyword evidence="2" id="KW-1185">Reference proteome</keyword>
<evidence type="ECO:0000313" key="1">
    <source>
        <dbReference type="EMBL" id="SLN25113.1"/>
    </source>
</evidence>
<proteinExistence type="predicted"/>
<reference evidence="1 2" key="1">
    <citation type="submission" date="2017-03" db="EMBL/GenBank/DDBJ databases">
        <authorList>
            <person name="Afonso C.L."/>
            <person name="Miller P.J."/>
            <person name="Scott M.A."/>
            <person name="Spackman E."/>
            <person name="Goraichik I."/>
            <person name="Dimitrov K.M."/>
            <person name="Suarez D.L."/>
            <person name="Swayne D.E."/>
        </authorList>
    </citation>
    <scope>NUCLEOTIDE SEQUENCE [LARGE SCALE GENOMIC DNA]</scope>
    <source>
        <strain evidence="1 2">CECT 7450</strain>
    </source>
</reference>
<evidence type="ECO:0000313" key="2">
    <source>
        <dbReference type="Proteomes" id="UP000193061"/>
    </source>
</evidence>
<protein>
    <submittedName>
        <fullName evidence="1">Uncharacterized protein</fullName>
    </submittedName>
</protein>